<evidence type="ECO:0000313" key="3">
    <source>
        <dbReference type="EnsemblMetazoa" id="ADAC006826-PA"/>
    </source>
</evidence>
<dbReference type="EMBL" id="ADMH02001663">
    <property type="protein sequence ID" value="ETN61517.1"/>
    <property type="molecule type" value="Genomic_DNA"/>
</dbReference>
<dbReference type="AlphaFoldDB" id="W5JAN7"/>
<dbReference type="EnsemblMetazoa" id="ADAC006826-RA">
    <property type="protein sequence ID" value="ADAC006826-PA"/>
    <property type="gene ID" value="ADAC006826"/>
</dbReference>
<feature type="compositionally biased region" description="Basic and acidic residues" evidence="1">
    <location>
        <begin position="63"/>
        <end position="73"/>
    </location>
</feature>
<protein>
    <submittedName>
        <fullName evidence="2 3">Uncharacterized protein</fullName>
    </submittedName>
</protein>
<accession>W5JAN7</accession>
<keyword evidence="4" id="KW-1185">Reference proteome</keyword>
<dbReference type="Proteomes" id="UP000000673">
    <property type="component" value="Unassembled WGS sequence"/>
</dbReference>
<evidence type="ECO:0000313" key="2">
    <source>
        <dbReference type="EMBL" id="ETN61517.1"/>
    </source>
</evidence>
<reference evidence="2" key="3">
    <citation type="journal article" date="2013" name="Nucleic Acids Res.">
        <title>The genome of Anopheles darlingi, the main neotropical malaria vector.</title>
        <authorList>
            <person name="Marinotti O."/>
            <person name="Cerqueira G.C."/>
            <person name="de Almeida L.G."/>
            <person name="Ferro M.I."/>
            <person name="Loreto E.L."/>
            <person name="Zaha A."/>
            <person name="Teixeira S.M."/>
            <person name="Wespiser A.R."/>
            <person name="Almeida E Silva A."/>
            <person name="Schlindwein A.D."/>
            <person name="Pacheco A.C."/>
            <person name="Silva A.L."/>
            <person name="Graveley B.R."/>
            <person name="Walenz B.P."/>
            <person name="Lima Bde A."/>
            <person name="Ribeiro C.A."/>
            <person name="Nunes-Silva C.G."/>
            <person name="de Carvalho C.R."/>
            <person name="Soares C.M."/>
            <person name="de Menezes C.B."/>
            <person name="Matiolli C."/>
            <person name="Caffrey D."/>
            <person name="Araujo D.A."/>
            <person name="de Oliveira D.M."/>
            <person name="Golenbock D."/>
            <person name="Grisard E.C."/>
            <person name="Fantinatti-Garboggini F."/>
            <person name="de Carvalho F.M."/>
            <person name="Barcellos F.G."/>
            <person name="Prosdocimi F."/>
            <person name="May G."/>
            <person name="Azevedo Junior G.M."/>
            <person name="Guimaraes G.M."/>
            <person name="Goldman G.H."/>
            <person name="Padilha I.Q."/>
            <person name="Batista Jda S."/>
            <person name="Ferro J.A."/>
            <person name="Ribeiro J.M."/>
            <person name="Fietto J.L."/>
            <person name="Dabbas K.M."/>
            <person name="Cerdeira L."/>
            <person name="Agnez-Lima L.F."/>
            <person name="Brocchi M."/>
            <person name="de Carvalho M.O."/>
            <person name="Teixeira Mde M."/>
            <person name="Diniz Maia Mde M."/>
            <person name="Goldman M.H."/>
            <person name="Cruz Schneider M.P."/>
            <person name="Felipe M.S."/>
            <person name="Hungria M."/>
            <person name="Nicolas M.F."/>
            <person name="Pereira M."/>
            <person name="Montes M.A."/>
            <person name="Cantao M.E."/>
            <person name="Vincentz M."/>
            <person name="Rafael M.S."/>
            <person name="Silverman N."/>
            <person name="Stoco P.H."/>
            <person name="Souza R.C."/>
            <person name="Vicentini R."/>
            <person name="Gazzinelli R.T."/>
            <person name="Neves Rde O."/>
            <person name="Silva R."/>
            <person name="Astolfi-Filho S."/>
            <person name="Maciel T.E."/>
            <person name="Urmenyi T.P."/>
            <person name="Tadei W.P."/>
            <person name="Camargo E.P."/>
            <person name="de Vasconcelos A.T."/>
        </authorList>
    </citation>
    <scope>NUCLEOTIDE SEQUENCE</scope>
</reference>
<reference evidence="2 4" key="1">
    <citation type="journal article" date="2010" name="BMC Genomics">
        <title>Combination of measures distinguishes pre-miRNAs from other stem-loops in the genome of the newly sequenced Anopheles darlingi.</title>
        <authorList>
            <person name="Mendes N.D."/>
            <person name="Freitas A.T."/>
            <person name="Vasconcelos A.T."/>
            <person name="Sagot M.F."/>
        </authorList>
    </citation>
    <scope>NUCLEOTIDE SEQUENCE</scope>
</reference>
<gene>
    <name evidence="2" type="ORF">AND_006826</name>
</gene>
<name>W5JAN7_ANODA</name>
<evidence type="ECO:0000256" key="1">
    <source>
        <dbReference type="SAM" id="MobiDB-lite"/>
    </source>
</evidence>
<dbReference type="VEuPathDB" id="VectorBase:ADAC006826"/>
<reference evidence="3" key="4">
    <citation type="submission" date="2015-06" db="UniProtKB">
        <authorList>
            <consortium name="EnsemblMetazoa"/>
        </authorList>
    </citation>
    <scope>IDENTIFICATION</scope>
</reference>
<proteinExistence type="predicted"/>
<reference evidence="2" key="2">
    <citation type="submission" date="2010-05" db="EMBL/GenBank/DDBJ databases">
        <authorList>
            <person name="Almeida L.G."/>
            <person name="Nicolas M.F."/>
            <person name="Souza R.C."/>
            <person name="Vasconcelos A.T.R."/>
        </authorList>
    </citation>
    <scope>NUCLEOTIDE SEQUENCE</scope>
</reference>
<evidence type="ECO:0000313" key="4">
    <source>
        <dbReference type="Proteomes" id="UP000000673"/>
    </source>
</evidence>
<feature type="region of interest" description="Disordered" evidence="1">
    <location>
        <begin position="59"/>
        <end position="91"/>
    </location>
</feature>
<dbReference type="HOGENOM" id="CLU_2428855_0_0_1"/>
<sequence>MGGGCSEDEEEEKRCECSRRAIQRAASSPRVLPMRNGAFSAVMTVPKEALMFTDSITPRSRRNVCDASKDVKSSRPVPYSRPKTPGHHECQ</sequence>
<organism evidence="2">
    <name type="scientific">Anopheles darlingi</name>
    <name type="common">Mosquito</name>
    <dbReference type="NCBI Taxonomy" id="43151"/>
    <lineage>
        <taxon>Eukaryota</taxon>
        <taxon>Metazoa</taxon>
        <taxon>Ecdysozoa</taxon>
        <taxon>Arthropoda</taxon>
        <taxon>Hexapoda</taxon>
        <taxon>Insecta</taxon>
        <taxon>Pterygota</taxon>
        <taxon>Neoptera</taxon>
        <taxon>Endopterygota</taxon>
        <taxon>Diptera</taxon>
        <taxon>Nematocera</taxon>
        <taxon>Culicoidea</taxon>
        <taxon>Culicidae</taxon>
        <taxon>Anophelinae</taxon>
        <taxon>Anopheles</taxon>
    </lineage>
</organism>